<evidence type="ECO:0000256" key="3">
    <source>
        <dbReference type="ARBA" id="ARBA00022692"/>
    </source>
</evidence>
<protein>
    <submittedName>
        <fullName evidence="8">Uncharacterized protein</fullName>
    </submittedName>
</protein>
<sequence>MSLVLVAVAWMTWRYVAPKVSVISVVVTCIAWLTSLSIVALVPIDVYTTIADLPVPALEILWTVSYWYLESNSPVPFAAVGRGRVDLDTLEESDLDYASDEAGLARLRARCKAAIAHFVGCRGEYIVNVRRAIHLGAVCKSRALGVYLPPDGAARWPTRFWWYYVCLLRPWVLRLQATVALAASAAVVWSEVTIGSGRDPDLSPFSLAVHALSTQREFLEQLVVALPLVYMCVCTYFSLFKLGNFGFYHMVPRATWSYSLLLSGSLLARFAAPLCYNFLHVIRMNEYLRDGQQMVFIQKMGSAFKDVPILGQNFNTWFPIVLVFWVLVLTFNLWESCASKFFIPQTVRFNVERADDEHSSKGQRLVQEEQEALLRGGALGDGINLSGVSASRDAAAVAAATADRREAAAAIQLTKSGSRSRNMDEESGRSYPSPGVPAKRRENAALPGNSLSRIDDLFGNLGGRQGRADTTESDEGSGGQRLLPANGTSSSSFSWNMR</sequence>
<evidence type="ECO:0000256" key="7">
    <source>
        <dbReference type="SAM" id="Phobius"/>
    </source>
</evidence>
<comment type="caution">
    <text evidence="8">The sequence shown here is derived from an EMBL/GenBank/DDBJ whole genome shotgun (WGS) entry which is preliminary data.</text>
</comment>
<evidence type="ECO:0000256" key="2">
    <source>
        <dbReference type="ARBA" id="ARBA00010487"/>
    </source>
</evidence>
<feature type="transmembrane region" description="Helical" evidence="7">
    <location>
        <begin position="222"/>
        <end position="240"/>
    </location>
</feature>
<evidence type="ECO:0000256" key="5">
    <source>
        <dbReference type="ARBA" id="ARBA00023136"/>
    </source>
</evidence>
<feature type="region of interest" description="Disordered" evidence="6">
    <location>
        <begin position="412"/>
        <end position="498"/>
    </location>
</feature>
<keyword evidence="3 7" id="KW-0812">Transmembrane</keyword>
<feature type="compositionally biased region" description="Polar residues" evidence="6">
    <location>
        <begin position="486"/>
        <end position="498"/>
    </location>
</feature>
<dbReference type="EMBL" id="JASFZW010000001">
    <property type="protein sequence ID" value="KAK2080647.1"/>
    <property type="molecule type" value="Genomic_DNA"/>
</dbReference>
<keyword evidence="4 7" id="KW-1133">Transmembrane helix</keyword>
<accession>A0AAD9IPH3</accession>
<feature type="transmembrane region" description="Helical" evidence="7">
    <location>
        <begin position="20"/>
        <end position="42"/>
    </location>
</feature>
<evidence type="ECO:0000256" key="4">
    <source>
        <dbReference type="ARBA" id="ARBA00022989"/>
    </source>
</evidence>
<reference evidence="8" key="1">
    <citation type="submission" date="2021-01" db="EMBL/GenBank/DDBJ databases">
        <authorList>
            <person name="Eckstrom K.M.E."/>
        </authorList>
    </citation>
    <scope>NUCLEOTIDE SEQUENCE</scope>
    <source>
        <strain evidence="8">UVCC 0001</strain>
    </source>
</reference>
<keyword evidence="5 7" id="KW-0472">Membrane</keyword>
<dbReference type="PANTHER" id="PTHR21355">
    <property type="entry name" value="G-PROTEIN COUPLED RECEPTOR-ASSOCIATED PROTEIN LMBRD2"/>
    <property type="match status" value="1"/>
</dbReference>
<comment type="similarity">
    <text evidence="2">Belongs to the LIMR family.</text>
</comment>
<feature type="transmembrane region" description="Helical" evidence="7">
    <location>
        <begin position="260"/>
        <end position="279"/>
    </location>
</feature>
<dbReference type="InterPro" id="IPR051584">
    <property type="entry name" value="GPCR-associated_LMBR1"/>
</dbReference>
<evidence type="ECO:0000256" key="6">
    <source>
        <dbReference type="SAM" id="MobiDB-lite"/>
    </source>
</evidence>
<dbReference type="GO" id="GO:0016020">
    <property type="term" value="C:membrane"/>
    <property type="evidence" value="ECO:0007669"/>
    <property type="project" value="UniProtKB-SubCell"/>
</dbReference>
<evidence type="ECO:0000313" key="8">
    <source>
        <dbReference type="EMBL" id="KAK2080647.1"/>
    </source>
</evidence>
<proteinExistence type="inferred from homology"/>
<name>A0AAD9IPH3_PROWI</name>
<keyword evidence="9" id="KW-1185">Reference proteome</keyword>
<evidence type="ECO:0000256" key="1">
    <source>
        <dbReference type="ARBA" id="ARBA00004141"/>
    </source>
</evidence>
<dbReference type="PANTHER" id="PTHR21355:SF0">
    <property type="entry name" value="G-PROTEIN COUPLED RECEPTOR-ASSOCIATED PROTEIN LMBRD2"/>
    <property type="match status" value="1"/>
</dbReference>
<organism evidence="8 9">
    <name type="scientific">Prototheca wickerhamii</name>
    <dbReference type="NCBI Taxonomy" id="3111"/>
    <lineage>
        <taxon>Eukaryota</taxon>
        <taxon>Viridiplantae</taxon>
        <taxon>Chlorophyta</taxon>
        <taxon>core chlorophytes</taxon>
        <taxon>Trebouxiophyceae</taxon>
        <taxon>Chlorellales</taxon>
        <taxon>Chlorellaceae</taxon>
        <taxon>Prototheca</taxon>
    </lineage>
</organism>
<dbReference type="InterPro" id="IPR006876">
    <property type="entry name" value="LMBR1-like_membr_prot"/>
</dbReference>
<feature type="transmembrane region" description="Helical" evidence="7">
    <location>
        <begin position="314"/>
        <end position="334"/>
    </location>
</feature>
<gene>
    <name evidence="8" type="ORF">QBZ16_000501</name>
</gene>
<dbReference type="Proteomes" id="UP001255856">
    <property type="component" value="Unassembled WGS sequence"/>
</dbReference>
<dbReference type="AlphaFoldDB" id="A0AAD9IPH3"/>
<evidence type="ECO:0000313" key="9">
    <source>
        <dbReference type="Proteomes" id="UP001255856"/>
    </source>
</evidence>
<comment type="subcellular location">
    <subcellularLocation>
        <location evidence="1">Membrane</location>
        <topology evidence="1">Multi-pass membrane protein</topology>
    </subcellularLocation>
</comment>
<dbReference type="Pfam" id="PF04791">
    <property type="entry name" value="LMBR1"/>
    <property type="match status" value="1"/>
</dbReference>